<accession>A0A1S8AUS8</accession>
<sequence length="66" mass="7113">MIVTGGLDRQRDPPRSTPTSFEYGSRSTAPCGPGYGGGLGSCGLDDPCSRPTDRVFRRREVENGHE</sequence>
<dbReference type="AlphaFoldDB" id="A0A1S8AUS8"/>
<name>A0A1S8AUS8_9EURY</name>
<comment type="caution">
    <text evidence="2">The sequence shown here is derived from an EMBL/GenBank/DDBJ whole genome shotgun (WGS) entry which is preliminary data.</text>
</comment>
<keyword evidence="3" id="KW-1185">Reference proteome</keyword>
<evidence type="ECO:0000313" key="3">
    <source>
        <dbReference type="Proteomes" id="UP000189370"/>
    </source>
</evidence>
<evidence type="ECO:0000256" key="1">
    <source>
        <dbReference type="SAM" id="MobiDB-lite"/>
    </source>
</evidence>
<dbReference type="Proteomes" id="UP000189370">
    <property type="component" value="Unassembled WGS sequence"/>
</dbReference>
<protein>
    <submittedName>
        <fullName evidence="2">Uncharacterized protein</fullName>
    </submittedName>
</protein>
<gene>
    <name evidence="2" type="ORF">A6E15_05085</name>
</gene>
<reference evidence="3" key="1">
    <citation type="submission" date="2016-04" db="EMBL/GenBank/DDBJ databases">
        <authorList>
            <person name="Chen S.-C."/>
            <person name="Lai M.-C."/>
        </authorList>
    </citation>
    <scope>NUCLEOTIDE SEQUENCE [LARGE SCALE GENOMIC DNA]</scope>
    <source>
        <strain evidence="3">AB14</strain>
    </source>
</reference>
<proteinExistence type="predicted"/>
<evidence type="ECO:0000313" key="2">
    <source>
        <dbReference type="EMBL" id="OLZ40396.1"/>
    </source>
</evidence>
<feature type="compositionally biased region" description="Basic and acidic residues" evidence="1">
    <location>
        <begin position="47"/>
        <end position="66"/>
    </location>
</feature>
<dbReference type="EMBL" id="LWLN01000001">
    <property type="protein sequence ID" value="OLZ40396.1"/>
    <property type="molecule type" value="Genomic_DNA"/>
</dbReference>
<organism evidence="2 3">
    <name type="scientific">Natrinema saccharevitans</name>
    <dbReference type="NCBI Taxonomy" id="301967"/>
    <lineage>
        <taxon>Archaea</taxon>
        <taxon>Methanobacteriati</taxon>
        <taxon>Methanobacteriota</taxon>
        <taxon>Stenosarchaea group</taxon>
        <taxon>Halobacteria</taxon>
        <taxon>Halobacteriales</taxon>
        <taxon>Natrialbaceae</taxon>
        <taxon>Natrinema</taxon>
    </lineage>
</organism>
<feature type="compositionally biased region" description="Polar residues" evidence="1">
    <location>
        <begin position="17"/>
        <end position="28"/>
    </location>
</feature>
<feature type="region of interest" description="Disordered" evidence="1">
    <location>
        <begin position="1"/>
        <end position="66"/>
    </location>
</feature>